<reference evidence="3" key="1">
    <citation type="journal article" date="2019" name="Int. J. Syst. Evol. Microbiol.">
        <title>The Global Catalogue of Microorganisms (GCM) 10K type strain sequencing project: providing services to taxonomists for standard genome sequencing and annotation.</title>
        <authorList>
            <consortium name="The Broad Institute Genomics Platform"/>
            <consortium name="The Broad Institute Genome Sequencing Center for Infectious Disease"/>
            <person name="Wu L."/>
            <person name="Ma J."/>
        </authorList>
    </citation>
    <scope>NUCLEOTIDE SEQUENCE [LARGE SCALE GENOMIC DNA]</scope>
    <source>
        <strain evidence="3">CCM 8939</strain>
    </source>
</reference>
<feature type="transmembrane region" description="Helical" evidence="1">
    <location>
        <begin position="81"/>
        <end position="104"/>
    </location>
</feature>
<gene>
    <name evidence="2" type="ORF">GCM10008119_11340</name>
</gene>
<keyword evidence="1" id="KW-0472">Membrane</keyword>
<organism evidence="2 3">
    <name type="scientific">Pedobacter mendelii</name>
    <dbReference type="NCBI Taxonomy" id="1908240"/>
    <lineage>
        <taxon>Bacteria</taxon>
        <taxon>Pseudomonadati</taxon>
        <taxon>Bacteroidota</taxon>
        <taxon>Sphingobacteriia</taxon>
        <taxon>Sphingobacteriales</taxon>
        <taxon>Sphingobacteriaceae</taxon>
        <taxon>Pedobacter</taxon>
    </lineage>
</organism>
<evidence type="ECO:0008006" key="4">
    <source>
        <dbReference type="Google" id="ProtNLM"/>
    </source>
</evidence>
<evidence type="ECO:0000313" key="2">
    <source>
        <dbReference type="EMBL" id="GGI24174.1"/>
    </source>
</evidence>
<protein>
    <recommendedName>
        <fullName evidence="4">DUF1640 domain-containing protein</fullName>
    </recommendedName>
</protein>
<accession>A0ABQ2BGM9</accession>
<dbReference type="Proteomes" id="UP000645390">
    <property type="component" value="Unassembled WGS sequence"/>
</dbReference>
<keyword evidence="3" id="KW-1185">Reference proteome</keyword>
<dbReference type="EMBL" id="BMDJ01000002">
    <property type="protein sequence ID" value="GGI24174.1"/>
    <property type="molecule type" value="Genomic_DNA"/>
</dbReference>
<keyword evidence="1" id="KW-0812">Transmembrane</keyword>
<proteinExistence type="predicted"/>
<evidence type="ECO:0000313" key="3">
    <source>
        <dbReference type="Proteomes" id="UP000645390"/>
    </source>
</evidence>
<evidence type="ECO:0000256" key="1">
    <source>
        <dbReference type="SAM" id="Phobius"/>
    </source>
</evidence>
<comment type="caution">
    <text evidence="2">The sequence shown here is derived from an EMBL/GenBank/DDBJ whole genome shotgun (WGS) entry which is preliminary data.</text>
</comment>
<name>A0ABQ2BGM9_9SPHI</name>
<sequence length="105" mass="12205">MFGIDFVILLKILPHERYRNSTFQILKLKPGERDAEELVSFVKEEVRIEFDNKREILATKEDIANIKEYILQVKSELSKSFYLVGLIQFLAIVGSVIGIINFMIK</sequence>
<keyword evidence="1" id="KW-1133">Transmembrane helix</keyword>
<dbReference type="RefSeq" id="WP_188412279.1">
    <property type="nucleotide sequence ID" value="NZ_BMDJ01000002.1"/>
</dbReference>